<protein>
    <submittedName>
        <fullName evidence="2">Uncharacterized protein</fullName>
    </submittedName>
</protein>
<dbReference type="HOGENOM" id="CLU_2845395_0_0_5"/>
<dbReference type="STRING" id="323098.Nwi_2974"/>
<evidence type="ECO:0000313" key="2">
    <source>
        <dbReference type="EMBL" id="ABA06224.1"/>
    </source>
</evidence>
<feature type="compositionally biased region" description="Basic and acidic residues" evidence="1">
    <location>
        <begin position="47"/>
        <end position="65"/>
    </location>
</feature>
<reference evidence="2 3" key="1">
    <citation type="journal article" date="2006" name="Appl. Environ. Microbiol.">
        <title>Genome sequence of the chemolithoautotrophic nitrite-oxidizing bacterium Nitrobacter winogradskyi Nb-255.</title>
        <authorList>
            <person name="Starkenburg S.R."/>
            <person name="Chain P.S."/>
            <person name="Sayavedra-Soto L.A."/>
            <person name="Hauser L."/>
            <person name="Land M.L."/>
            <person name="Larimer F.W."/>
            <person name="Malfatti S.A."/>
            <person name="Klotz M.G."/>
            <person name="Bottomley P.J."/>
            <person name="Arp D.J."/>
            <person name="Hickey W.J."/>
        </authorList>
    </citation>
    <scope>NUCLEOTIDE SEQUENCE [LARGE SCALE GENOMIC DNA]</scope>
    <source>
        <strain evidence="3">ATCC 25391 / DSM 10237 / CIP 104748 / NCIMB 11846 / Nb-255</strain>
    </source>
</reference>
<proteinExistence type="predicted"/>
<evidence type="ECO:0000256" key="1">
    <source>
        <dbReference type="SAM" id="MobiDB-lite"/>
    </source>
</evidence>
<dbReference type="KEGG" id="nwi:Nwi_2974"/>
<accession>Q3SNB7</accession>
<dbReference type="Proteomes" id="UP000002531">
    <property type="component" value="Chromosome"/>
</dbReference>
<dbReference type="RefSeq" id="WP_011316146.1">
    <property type="nucleotide sequence ID" value="NC_007406.1"/>
</dbReference>
<keyword evidence="3" id="KW-1185">Reference proteome</keyword>
<sequence>MASNGGETDDRRRKTKKELDEELDRGLEESFPGSDPLSVTQPAPAKPPEENHPKEKPTKEESTRD</sequence>
<evidence type="ECO:0000313" key="3">
    <source>
        <dbReference type="Proteomes" id="UP000002531"/>
    </source>
</evidence>
<dbReference type="AlphaFoldDB" id="Q3SNB7"/>
<gene>
    <name evidence="2" type="ordered locus">Nwi_2974</name>
</gene>
<organism evidence="2 3">
    <name type="scientific">Nitrobacter winogradskyi (strain ATCC 25391 / DSM 10237 / CIP 104748 / NCIMB 11846 / Nb-255)</name>
    <dbReference type="NCBI Taxonomy" id="323098"/>
    <lineage>
        <taxon>Bacteria</taxon>
        <taxon>Pseudomonadati</taxon>
        <taxon>Pseudomonadota</taxon>
        <taxon>Alphaproteobacteria</taxon>
        <taxon>Hyphomicrobiales</taxon>
        <taxon>Nitrobacteraceae</taxon>
        <taxon>Nitrobacter</taxon>
    </lineage>
</organism>
<name>Q3SNB7_NITWN</name>
<feature type="region of interest" description="Disordered" evidence="1">
    <location>
        <begin position="1"/>
        <end position="65"/>
    </location>
</feature>
<dbReference type="EMBL" id="CP000115">
    <property type="protein sequence ID" value="ABA06224.1"/>
    <property type="molecule type" value="Genomic_DNA"/>
</dbReference>